<evidence type="ECO:0000256" key="14">
    <source>
        <dbReference type="SAM" id="MobiDB-lite"/>
    </source>
</evidence>
<evidence type="ECO:0000256" key="6">
    <source>
        <dbReference type="ARBA" id="ARBA00022695"/>
    </source>
</evidence>
<dbReference type="GO" id="GO:0070034">
    <property type="term" value="F:telomerase RNA binding"/>
    <property type="evidence" value="ECO:0007669"/>
    <property type="project" value="TreeGrafter"/>
</dbReference>
<evidence type="ECO:0000256" key="8">
    <source>
        <dbReference type="ARBA" id="ARBA00022842"/>
    </source>
</evidence>
<dbReference type="GO" id="GO:0046872">
    <property type="term" value="F:metal ion binding"/>
    <property type="evidence" value="ECO:0007669"/>
    <property type="project" value="UniProtKB-KW"/>
</dbReference>
<dbReference type="InterPro" id="IPR021891">
    <property type="entry name" value="Telomerase_RBD"/>
</dbReference>
<dbReference type="AlphaFoldDB" id="A0AAN6ELI2"/>
<dbReference type="InterPro" id="IPR043502">
    <property type="entry name" value="DNA/RNA_pol_sf"/>
</dbReference>
<evidence type="ECO:0000313" key="17">
    <source>
        <dbReference type="Proteomes" id="UP001161757"/>
    </source>
</evidence>
<dbReference type="Gene3D" id="1.10.132.70">
    <property type="match status" value="1"/>
</dbReference>
<dbReference type="PRINTS" id="PR01365">
    <property type="entry name" value="TELOMERASERT"/>
</dbReference>
<dbReference type="GO" id="GO:0000333">
    <property type="term" value="C:telomerase catalytic core complex"/>
    <property type="evidence" value="ECO:0007669"/>
    <property type="project" value="TreeGrafter"/>
</dbReference>
<keyword evidence="5 13" id="KW-0808">Transferase</keyword>
<dbReference type="CDD" id="cd01648">
    <property type="entry name" value="TERT"/>
    <property type="match status" value="1"/>
</dbReference>
<dbReference type="PANTHER" id="PTHR12066:SF0">
    <property type="entry name" value="TELOMERASE REVERSE TRANSCRIPTASE"/>
    <property type="match status" value="1"/>
</dbReference>
<dbReference type="SUPFAM" id="SSF56672">
    <property type="entry name" value="DNA/RNA polymerases"/>
    <property type="match status" value="1"/>
</dbReference>
<dbReference type="GO" id="GO:0042162">
    <property type="term" value="F:telomeric DNA binding"/>
    <property type="evidence" value="ECO:0007669"/>
    <property type="project" value="TreeGrafter"/>
</dbReference>
<sequence>MARKRKHVTSNGSASHKPVKRQRLADQQPLSDKTSSSPPFLDIQHGVLCSFYPKVTTLRQFLLSRLPPTSRVRRRKVNAFGDGGSNCLLDTCLVGVLKEPSLAVTKSRKDDFVTFTQTQNRSAGTNTARSQPCCMTEVLEFVVWSLFKGRLHAGKSPNHILCHGLQGGGAGSVRQHPNANLEQLKSRPWTDIPWLLGEDGEVILASLFLDCGIFTRLPCGTDNYYQLSGIPLSELTPLPSEPERSQNVPKALEQSLQLSNIRFVRNRIFYNKPSLNCDGRVKVGLPQAHVLQRFPEAGRPDHVIHILKYIFPRQHGLHNVFTSKIDRTETTQQFKDYTSREQEINAQKRKSKSPTWIPRRLRGGAFHLVRQIQRRQARCSYSQLLRHYCPVAPAPQGNPSYSLALKEPQHPSPSTEVLVTQAPLGSSIRSGREPPAIQDENNSSFLFYATPTARVSAFCRSVIARVLPKNAFGEGPDGQRNCDTIMARVDEFIHMRRFESMTLHNVVQGIRLKPIKWLSRPAQLEQKTSKTDHNKRLEILHEFVYYVFDSLLIPLIRHNFYVTESGTNRNRLFYFRHDVWRKLSAPIFATLKSSMYMPVNPNQLRQTLRTRNLGYSHVRLLPKEKGARPITNLKRRQLKSVAGKRFLASSINSQMATVSSVLNFERGRNASPLGSALFTIHDIQGRLVQFKKTIPPGSRLYFTKVDIKSCFDSIPQEHLLRIVRCLFGEPSYRMTKYTQVKVVEGAAQKGKKRVQHRYIGIAGAGDDNAVFSEAIACDIALKKRRVVFTDTGNQRLAARRLLLQLLQEHVGNNIVKIGKQHFRQTAGIPQGSVLSSLLCNYFYGAFEQNELGFLDSRSSLLLRLIDDFILITTNDSIARRFLDVMARGNEQYGIIVNAEKSLANFDVSLQGQKVPRLHGSKFFPYCGIGIEMNTLQLKKDREKKDANIGNSLTVETCSRPGATLRRKAMTFLKLQMHSGLLDMSLNNRLRVITTLLGNFVEVAMKLVRYVASLPRSKRPSHTLLIDLFGDLVSACRKKCQKGNGDKGFITRAQMCWIAASAFERVLLQKQSQYRQFLVWLQSLREANSAKMKLRPAVLEHMLRETEEAFRGYVY</sequence>
<evidence type="ECO:0000256" key="9">
    <source>
        <dbReference type="ARBA" id="ARBA00022895"/>
    </source>
</evidence>
<comment type="similarity">
    <text evidence="1 13">Belongs to the reverse transcriptase family. Telomerase subfamily.</text>
</comment>
<comment type="caution">
    <text evidence="16">The sequence shown here is derived from an EMBL/GenBank/DDBJ whole genome shotgun (WGS) entry which is preliminary data.</text>
</comment>
<keyword evidence="4 13" id="KW-0158">Chromosome</keyword>
<keyword evidence="6 13" id="KW-0548">Nucleotidyltransferase</keyword>
<feature type="domain" description="Reverse transcriptase" evidence="15">
    <location>
        <begin position="602"/>
        <end position="930"/>
    </location>
</feature>
<comment type="subcellular location">
    <subcellularLocation>
        <location evidence="13">Nucleus</location>
    </subcellularLocation>
    <subcellularLocation>
        <location evidence="13">Chromosome</location>
        <location evidence="13">Telomere</location>
    </subcellularLocation>
</comment>
<keyword evidence="9 13" id="KW-0779">Telomere</keyword>
<evidence type="ECO:0000313" key="16">
    <source>
        <dbReference type="EMBL" id="KAJ8987383.1"/>
    </source>
</evidence>
<protein>
    <recommendedName>
        <fullName evidence="3 13">Telomerase reverse transcriptase</fullName>
        <ecNumber evidence="2 13">2.7.7.49</ecNumber>
    </recommendedName>
    <alternativeName>
        <fullName evidence="13">Telomerase catalytic subunit</fullName>
    </alternativeName>
</protein>
<dbReference type="GO" id="GO:0007004">
    <property type="term" value="P:telomere maintenance via telomerase"/>
    <property type="evidence" value="ECO:0007669"/>
    <property type="project" value="TreeGrafter"/>
</dbReference>
<comment type="function">
    <text evidence="13">Telomerase is a ribonucleoprotein enzyme essential for the replication of chromosome termini in most eukaryotes. It elongates telomeres. It is a reverse transcriptase that adds simple sequence repeats to chromosome ends by copying a template sequence within the RNA component of the enzyme.</text>
</comment>
<evidence type="ECO:0000256" key="2">
    <source>
        <dbReference type="ARBA" id="ARBA00012493"/>
    </source>
</evidence>
<dbReference type="Gene3D" id="3.30.70.2630">
    <property type="match status" value="1"/>
</dbReference>
<dbReference type="GO" id="GO:0000781">
    <property type="term" value="C:chromosome, telomeric region"/>
    <property type="evidence" value="ECO:0007669"/>
    <property type="project" value="UniProtKB-SubCell"/>
</dbReference>
<evidence type="ECO:0000256" key="13">
    <source>
        <dbReference type="RuleBase" id="RU365061"/>
    </source>
</evidence>
<dbReference type="EMBL" id="JAJGCB010000025">
    <property type="protein sequence ID" value="KAJ8987383.1"/>
    <property type="molecule type" value="Genomic_DNA"/>
</dbReference>
<evidence type="ECO:0000256" key="1">
    <source>
        <dbReference type="ARBA" id="ARBA00008001"/>
    </source>
</evidence>
<keyword evidence="8 13" id="KW-0460">Magnesium</keyword>
<dbReference type="Proteomes" id="UP001161757">
    <property type="component" value="Unassembled WGS sequence"/>
</dbReference>
<dbReference type="InterPro" id="IPR000477">
    <property type="entry name" value="RT_dom"/>
</dbReference>
<dbReference type="EC" id="2.7.7.49" evidence="2 13"/>
<proteinExistence type="inferred from homology"/>
<evidence type="ECO:0000256" key="5">
    <source>
        <dbReference type="ARBA" id="ARBA00022679"/>
    </source>
</evidence>
<feature type="compositionally biased region" description="Polar residues" evidence="14">
    <location>
        <begin position="28"/>
        <end position="37"/>
    </location>
</feature>
<evidence type="ECO:0000256" key="12">
    <source>
        <dbReference type="ARBA" id="ARBA00048173"/>
    </source>
</evidence>
<dbReference type="InterPro" id="IPR003545">
    <property type="entry name" value="Telomerase_RT"/>
</dbReference>
<dbReference type="PANTHER" id="PTHR12066">
    <property type="entry name" value="TELOMERASE REVERSE TRANSCRIPTASE"/>
    <property type="match status" value="1"/>
</dbReference>
<dbReference type="Pfam" id="PF00078">
    <property type="entry name" value="RVT_1"/>
    <property type="match status" value="1"/>
</dbReference>
<dbReference type="SMART" id="SM00975">
    <property type="entry name" value="Telomerase_RBD"/>
    <property type="match status" value="1"/>
</dbReference>
<evidence type="ECO:0000256" key="4">
    <source>
        <dbReference type="ARBA" id="ARBA00022454"/>
    </source>
</evidence>
<dbReference type="Pfam" id="PF12009">
    <property type="entry name" value="Telomerase_RBD"/>
    <property type="match status" value="1"/>
</dbReference>
<dbReference type="GO" id="GO:0003720">
    <property type="term" value="F:telomerase activity"/>
    <property type="evidence" value="ECO:0007669"/>
    <property type="project" value="InterPro"/>
</dbReference>
<evidence type="ECO:0000256" key="10">
    <source>
        <dbReference type="ARBA" id="ARBA00022918"/>
    </source>
</evidence>
<keyword evidence="7 13" id="KW-0479">Metal-binding</keyword>
<gene>
    <name evidence="16" type="primary">EST2</name>
    <name evidence="16" type="ORF">HRR80_008536</name>
</gene>
<evidence type="ECO:0000256" key="3">
    <source>
        <dbReference type="ARBA" id="ARBA00016182"/>
    </source>
</evidence>
<evidence type="ECO:0000256" key="11">
    <source>
        <dbReference type="ARBA" id="ARBA00023242"/>
    </source>
</evidence>
<organism evidence="16 17">
    <name type="scientific">Exophiala dermatitidis</name>
    <name type="common">Black yeast-like fungus</name>
    <name type="synonym">Wangiella dermatitidis</name>
    <dbReference type="NCBI Taxonomy" id="5970"/>
    <lineage>
        <taxon>Eukaryota</taxon>
        <taxon>Fungi</taxon>
        <taxon>Dikarya</taxon>
        <taxon>Ascomycota</taxon>
        <taxon>Pezizomycotina</taxon>
        <taxon>Eurotiomycetes</taxon>
        <taxon>Chaetothyriomycetidae</taxon>
        <taxon>Chaetothyriales</taxon>
        <taxon>Herpotrichiellaceae</taxon>
        <taxon>Exophiala</taxon>
    </lineage>
</organism>
<name>A0AAN6ELI2_EXODE</name>
<feature type="region of interest" description="Disordered" evidence="14">
    <location>
        <begin position="1"/>
        <end position="37"/>
    </location>
</feature>
<keyword evidence="11 13" id="KW-0539">Nucleus</keyword>
<dbReference type="PROSITE" id="PS50878">
    <property type="entry name" value="RT_POL"/>
    <property type="match status" value="1"/>
</dbReference>
<accession>A0AAN6ELI2</accession>
<dbReference type="Gene3D" id="1.10.357.90">
    <property type="match status" value="1"/>
</dbReference>
<evidence type="ECO:0000256" key="7">
    <source>
        <dbReference type="ARBA" id="ARBA00022723"/>
    </source>
</evidence>
<evidence type="ECO:0000259" key="15">
    <source>
        <dbReference type="PROSITE" id="PS50878"/>
    </source>
</evidence>
<reference evidence="16" key="1">
    <citation type="submission" date="2023-01" db="EMBL/GenBank/DDBJ databases">
        <title>Exophiala dermititidis isolated from Cystic Fibrosis Patient.</title>
        <authorList>
            <person name="Kurbessoian T."/>
            <person name="Crocker A."/>
            <person name="Murante D."/>
            <person name="Hogan D.A."/>
            <person name="Stajich J.E."/>
        </authorList>
    </citation>
    <scope>NUCLEOTIDE SEQUENCE</scope>
    <source>
        <strain evidence="16">Ex8</strain>
    </source>
</reference>
<comment type="catalytic activity">
    <reaction evidence="12 13">
        <text>DNA(n) + a 2'-deoxyribonucleoside 5'-triphosphate = DNA(n+1) + diphosphate</text>
        <dbReference type="Rhea" id="RHEA:22508"/>
        <dbReference type="Rhea" id="RHEA-COMP:17339"/>
        <dbReference type="Rhea" id="RHEA-COMP:17340"/>
        <dbReference type="ChEBI" id="CHEBI:33019"/>
        <dbReference type="ChEBI" id="CHEBI:61560"/>
        <dbReference type="ChEBI" id="CHEBI:173112"/>
        <dbReference type="EC" id="2.7.7.49"/>
    </reaction>
</comment>
<keyword evidence="10 13" id="KW-0695">RNA-directed DNA polymerase</keyword>